<reference evidence="14" key="2">
    <citation type="submission" date="2023-05" db="EMBL/GenBank/DDBJ databases">
        <authorList>
            <person name="Fouks B."/>
        </authorList>
    </citation>
    <scope>NUCLEOTIDE SEQUENCE</scope>
    <source>
        <strain evidence="14">Stay&amp;Tobe</strain>
        <tissue evidence="14">Testes</tissue>
    </source>
</reference>
<evidence type="ECO:0000256" key="10">
    <source>
        <dbReference type="ARBA" id="ARBA00023180"/>
    </source>
</evidence>
<evidence type="ECO:0000313" key="14">
    <source>
        <dbReference type="EMBL" id="KAJ9576014.1"/>
    </source>
</evidence>
<feature type="transmembrane region" description="Helical" evidence="13">
    <location>
        <begin position="688"/>
        <end position="705"/>
    </location>
</feature>
<dbReference type="GO" id="GO:0005789">
    <property type="term" value="C:endoplasmic reticulum membrane"/>
    <property type="evidence" value="ECO:0007669"/>
    <property type="project" value="UniProtKB-SubCell"/>
</dbReference>
<dbReference type="InterPro" id="IPR023298">
    <property type="entry name" value="ATPase_P-typ_TM_dom_sf"/>
</dbReference>
<evidence type="ECO:0000313" key="15">
    <source>
        <dbReference type="Proteomes" id="UP001233999"/>
    </source>
</evidence>
<feature type="transmembrane region" description="Helical" evidence="13">
    <location>
        <begin position="570"/>
        <end position="595"/>
    </location>
</feature>
<evidence type="ECO:0000256" key="2">
    <source>
        <dbReference type="ARBA" id="ARBA00004687"/>
    </source>
</evidence>
<feature type="transmembrane region" description="Helical" evidence="13">
    <location>
        <begin position="1052"/>
        <end position="1073"/>
    </location>
</feature>
<dbReference type="InterPro" id="IPR002591">
    <property type="entry name" value="Phosphodiest/P_Trfase"/>
</dbReference>
<evidence type="ECO:0000256" key="9">
    <source>
        <dbReference type="ARBA" id="ARBA00023136"/>
    </source>
</evidence>
<dbReference type="InterPro" id="IPR037675">
    <property type="entry name" value="PIG-O_N"/>
</dbReference>
<evidence type="ECO:0000256" key="4">
    <source>
        <dbReference type="ARBA" id="ARBA00022502"/>
    </source>
</evidence>
<organism evidence="14 15">
    <name type="scientific">Diploptera punctata</name>
    <name type="common">Pacific beetle cockroach</name>
    <dbReference type="NCBI Taxonomy" id="6984"/>
    <lineage>
        <taxon>Eukaryota</taxon>
        <taxon>Metazoa</taxon>
        <taxon>Ecdysozoa</taxon>
        <taxon>Arthropoda</taxon>
        <taxon>Hexapoda</taxon>
        <taxon>Insecta</taxon>
        <taxon>Pterygota</taxon>
        <taxon>Neoptera</taxon>
        <taxon>Polyneoptera</taxon>
        <taxon>Dictyoptera</taxon>
        <taxon>Blattodea</taxon>
        <taxon>Blaberoidea</taxon>
        <taxon>Blaberidae</taxon>
        <taxon>Diplopterinae</taxon>
        <taxon>Diploptera</taxon>
    </lineage>
</organism>
<feature type="transmembrane region" description="Helical" evidence="13">
    <location>
        <begin position="535"/>
        <end position="558"/>
    </location>
</feature>
<sequence length="1096" mass="125402">METQWKYFLLMIWFSYLLVSGCLLFTRGFLLNREVIPLKANCKLIDINCSNETNNYLSLDLHEDESIEKQSCERDLFWVEEKKNVEEQLTCQSSRSKVILIVIDALKYDFVHFNSSLKEAEILPYHNRLTVINDLLLKEPNHSRLFKFIADPPTTTMQRLKGITTGSLPTFIDVGSNFATPEINEDNIIDQLIAQNRSVVFMGDDTWSGLYPKRFIREYPYPSFNVWDLDSVDNGIMDHLLPEIVKKDWSFLIAHFLGVDHCGHRYGPNHPEMTRKLDEMNEMIRSVVDTIDDDTMLFVIGDHGMTNSGDHGGDSEGEITAAMFVFSSRPLLSIDTISQMDTVRQVDLVPTLSAILGLPIPFSNLGTIILESLPSLNKQSDILSDWTFVLKSLWQNIQQTTDYIKLYSENTSQLSEDKLDLLQKNFTNLKDMIKFVSSLEDFIKFYSYARSYLTNIRKMCEEVWIQFDSVLMFHGLVLTLISGSFIFLLVDGIPADEFKGIVSGYFLAIVFISIAFTVAGVIICNFLEFLDNIEISLYFYTGLVSVAIMFVVIFRNWFIILSQIYTKARLVDFTFIAGRIMVIFSLGGLFSNSYIVEEARVLSYFLISMVWLLVYTYKPLRSLKLKTLIPPLHLKLIMFAVLLSILIRLSQYFWLCREEQIDCESSISHKTHIFASVMNLRYCNSQCLFTLICLALFVTVARIWLRSSGNLVGFSPTVIMSRYSPTLIVVCTGGYWVLQSLPRDTTILPWQVQYLPWIVYGVVGIALLILFIQPLSIFMVPKKKESMTFPVYGQSNIIPHIFHQMKELIRESGKENSERNDFPIVYGLATVYSSAFVNIGVYICLPIALVLGISIAPSIILMCTIGTVLVTLLSAIHYEKSLFTAQLFHIPWSSVICWGFLTLYFFYGTGHNATFPGIQWEAAFVGTGGQFHNHIVPGFLIVINTFASHIVHSIMLPILLITPFTLHVMFPKLVPSSSKDVIKSNEMKRGELTLYEKDDMLYYGMFTLCTKFILFFGFRTCLVVAVPYFSCMLSVTASSRHLMMWKIFAPKFIFEGLGMFVALPCIFLSYLLMMRITTQVERLLLQIEKEHSKLFI</sequence>
<feature type="transmembrane region" description="Helical" evidence="13">
    <location>
        <begin position="502"/>
        <end position="523"/>
    </location>
</feature>
<keyword evidence="10" id="KW-0325">Glycoprotein</keyword>
<dbReference type="PANTHER" id="PTHR23071">
    <property type="entry name" value="PHOSPHATIDYLINOSITOL GLYCAN"/>
    <property type="match status" value="1"/>
</dbReference>
<dbReference type="CDD" id="cd16023">
    <property type="entry name" value="GPI_EPT_3"/>
    <property type="match status" value="1"/>
</dbReference>
<proteinExistence type="inferred from homology"/>
<feature type="transmembrane region" description="Helical" evidence="13">
    <location>
        <begin position="855"/>
        <end position="875"/>
    </location>
</feature>
<keyword evidence="15" id="KW-1185">Reference proteome</keyword>
<dbReference type="PROSITE" id="PS51257">
    <property type="entry name" value="PROKAR_LIPOPROTEIN"/>
    <property type="match status" value="1"/>
</dbReference>
<dbReference type="FunFam" id="3.40.720.10:FF:000041">
    <property type="entry name" value="GPI ethanolamine phosphate transferase 3"/>
    <property type="match status" value="1"/>
</dbReference>
<feature type="transmembrane region" description="Helical" evidence="13">
    <location>
        <begin position="950"/>
        <end position="970"/>
    </location>
</feature>
<evidence type="ECO:0000256" key="6">
    <source>
        <dbReference type="ARBA" id="ARBA00022692"/>
    </source>
</evidence>
<evidence type="ECO:0000256" key="5">
    <source>
        <dbReference type="ARBA" id="ARBA00022679"/>
    </source>
</evidence>
<keyword evidence="9 13" id="KW-0472">Membrane</keyword>
<feature type="transmembrane region" description="Helical" evidence="13">
    <location>
        <begin position="824"/>
        <end position="849"/>
    </location>
</feature>
<keyword evidence="5" id="KW-0808">Transferase</keyword>
<comment type="subcellular location">
    <subcellularLocation>
        <location evidence="1">Endoplasmic reticulum membrane</location>
        <topology evidence="1">Multi-pass membrane protein</topology>
    </subcellularLocation>
</comment>
<keyword evidence="8 13" id="KW-1133">Transmembrane helix</keyword>
<gene>
    <name evidence="14" type="ORF">L9F63_007114</name>
</gene>
<feature type="transmembrane region" description="Helical" evidence="13">
    <location>
        <begin position="470"/>
        <end position="490"/>
    </location>
</feature>
<evidence type="ECO:0000256" key="13">
    <source>
        <dbReference type="SAM" id="Phobius"/>
    </source>
</evidence>
<dbReference type="InterPro" id="IPR039524">
    <property type="entry name" value="PIGO/GPI13"/>
</dbReference>
<feature type="transmembrane region" description="Helical" evidence="13">
    <location>
        <begin position="1001"/>
        <end position="1029"/>
    </location>
</feature>
<feature type="transmembrane region" description="Helical" evidence="13">
    <location>
        <begin position="717"/>
        <end position="737"/>
    </location>
</feature>
<dbReference type="SUPFAM" id="SSF81665">
    <property type="entry name" value="Calcium ATPase, transmembrane domain M"/>
    <property type="match status" value="1"/>
</dbReference>
<dbReference type="SUPFAM" id="SSF53649">
    <property type="entry name" value="Alkaline phosphatase-like"/>
    <property type="match status" value="1"/>
</dbReference>
<evidence type="ECO:0000256" key="8">
    <source>
        <dbReference type="ARBA" id="ARBA00022989"/>
    </source>
</evidence>
<feature type="transmembrane region" description="Helical" evidence="13">
    <location>
        <begin position="632"/>
        <end position="654"/>
    </location>
</feature>
<keyword evidence="6 13" id="KW-0812">Transmembrane</keyword>
<dbReference type="InterPro" id="IPR017850">
    <property type="entry name" value="Alkaline_phosphatase_core_sf"/>
</dbReference>
<comment type="caution">
    <text evidence="14">The sequence shown here is derived from an EMBL/GenBank/DDBJ whole genome shotgun (WGS) entry which is preliminary data.</text>
</comment>
<keyword evidence="4" id="KW-0337">GPI-anchor biosynthesis</keyword>
<protein>
    <recommendedName>
        <fullName evidence="12">GPI ethanolamine phosphate transferase 3, catalytic subunit</fullName>
    </recommendedName>
    <alternativeName>
        <fullName evidence="11">Phosphatidylinositol-glycan biosynthesis class O protein</fullName>
    </alternativeName>
</protein>
<comment type="pathway">
    <text evidence="2">Glycolipid biosynthesis; glycosylphosphatidylinositol-anchor biosynthesis.</text>
</comment>
<dbReference type="GO" id="GO:0006506">
    <property type="term" value="P:GPI anchor biosynthetic process"/>
    <property type="evidence" value="ECO:0007669"/>
    <property type="project" value="UniProtKB-KW"/>
</dbReference>
<evidence type="ECO:0000256" key="1">
    <source>
        <dbReference type="ARBA" id="ARBA00004477"/>
    </source>
</evidence>
<dbReference type="Proteomes" id="UP001233999">
    <property type="component" value="Unassembled WGS sequence"/>
</dbReference>
<feature type="non-terminal residue" evidence="14">
    <location>
        <position position="1"/>
    </location>
</feature>
<dbReference type="Pfam" id="PF01663">
    <property type="entry name" value="Phosphodiest"/>
    <property type="match status" value="1"/>
</dbReference>
<dbReference type="EMBL" id="JASPKZ010009810">
    <property type="protein sequence ID" value="KAJ9576014.1"/>
    <property type="molecule type" value="Genomic_DNA"/>
</dbReference>
<feature type="transmembrane region" description="Helical" evidence="13">
    <location>
        <begin position="887"/>
        <end position="907"/>
    </location>
</feature>
<dbReference type="Gene3D" id="3.40.720.10">
    <property type="entry name" value="Alkaline Phosphatase, subunit A"/>
    <property type="match status" value="1"/>
</dbReference>
<dbReference type="PANTHER" id="PTHR23071:SF1">
    <property type="entry name" value="GPI ETHANOLAMINE PHOSPHATE TRANSFERASE 3"/>
    <property type="match status" value="1"/>
</dbReference>
<name>A0AAD8E427_DIPPU</name>
<evidence type="ECO:0000256" key="12">
    <source>
        <dbReference type="ARBA" id="ARBA00093602"/>
    </source>
</evidence>
<feature type="transmembrane region" description="Helical" evidence="13">
    <location>
        <begin position="601"/>
        <end position="620"/>
    </location>
</feature>
<feature type="transmembrane region" description="Helical" evidence="13">
    <location>
        <begin position="757"/>
        <end position="780"/>
    </location>
</feature>
<accession>A0AAD8E427</accession>
<feature type="transmembrane region" description="Helical" evidence="13">
    <location>
        <begin position="7"/>
        <end position="30"/>
    </location>
</feature>
<dbReference type="AlphaFoldDB" id="A0AAD8E427"/>
<evidence type="ECO:0000256" key="11">
    <source>
        <dbReference type="ARBA" id="ARBA00079084"/>
    </source>
</evidence>
<comment type="similarity">
    <text evidence="3">Belongs to the PIGG/PIGN/PIGO family. PIGO subfamily.</text>
</comment>
<evidence type="ECO:0000256" key="3">
    <source>
        <dbReference type="ARBA" id="ARBA00008695"/>
    </source>
</evidence>
<keyword evidence="7" id="KW-0256">Endoplasmic reticulum</keyword>
<evidence type="ECO:0000256" key="7">
    <source>
        <dbReference type="ARBA" id="ARBA00022824"/>
    </source>
</evidence>
<dbReference type="GO" id="GO:0051377">
    <property type="term" value="F:mannose-ethanolamine phosphotransferase activity"/>
    <property type="evidence" value="ECO:0007669"/>
    <property type="project" value="InterPro"/>
</dbReference>
<reference evidence="14" key="1">
    <citation type="journal article" date="2023" name="IScience">
        <title>Live-bearing cockroach genome reveals convergent evolutionary mechanisms linked to viviparity in insects and beyond.</title>
        <authorList>
            <person name="Fouks B."/>
            <person name="Harrison M.C."/>
            <person name="Mikhailova A.A."/>
            <person name="Marchal E."/>
            <person name="English S."/>
            <person name="Carruthers M."/>
            <person name="Jennings E.C."/>
            <person name="Chiamaka E.L."/>
            <person name="Frigard R.A."/>
            <person name="Pippel M."/>
            <person name="Attardo G.M."/>
            <person name="Benoit J.B."/>
            <person name="Bornberg-Bauer E."/>
            <person name="Tobe S.S."/>
        </authorList>
    </citation>
    <scope>NUCLEOTIDE SEQUENCE</scope>
    <source>
        <strain evidence="14">Stay&amp;Tobe</strain>
    </source>
</reference>